<protein>
    <submittedName>
        <fullName evidence="11">ABC-type branched-subunit amino acid transport system permease subunit/ABC-type branched-subunit amino acid transport system ATPase component</fullName>
    </submittedName>
</protein>
<dbReference type="SMART" id="SM00382">
    <property type="entry name" value="AAA"/>
    <property type="match status" value="1"/>
</dbReference>
<dbReference type="PROSITE" id="PS50893">
    <property type="entry name" value="ABC_TRANSPORTER_2"/>
    <property type="match status" value="1"/>
</dbReference>
<feature type="domain" description="ABC transporter" evidence="10">
    <location>
        <begin position="350"/>
        <end position="597"/>
    </location>
</feature>
<comment type="caution">
    <text evidence="11">The sequence shown here is derived from an EMBL/GenBank/DDBJ whole genome shotgun (WGS) entry which is preliminary data.</text>
</comment>
<evidence type="ECO:0000256" key="2">
    <source>
        <dbReference type="ARBA" id="ARBA00022475"/>
    </source>
</evidence>
<name>A0ABX0T0J8_9PSEU</name>
<keyword evidence="4" id="KW-0547">Nucleotide-binding</keyword>
<proteinExistence type="predicted"/>
<feature type="transmembrane region" description="Helical" evidence="9">
    <location>
        <begin position="94"/>
        <end position="116"/>
    </location>
</feature>
<evidence type="ECO:0000256" key="7">
    <source>
        <dbReference type="ARBA" id="ARBA00023136"/>
    </source>
</evidence>
<evidence type="ECO:0000256" key="6">
    <source>
        <dbReference type="ARBA" id="ARBA00022989"/>
    </source>
</evidence>
<dbReference type="Proteomes" id="UP000754495">
    <property type="component" value="Unassembled WGS sequence"/>
</dbReference>
<dbReference type="InterPro" id="IPR003439">
    <property type="entry name" value="ABC_transporter-like_ATP-bd"/>
</dbReference>
<sequence length="597" mass="62018">MSDATLTARRPRAIAGPRTRAAGIVLAAAVAAALPLVAGDPYVVYLATLVGIYALVAMGLNLLFGYAGQVSLGHGALVAVGAYVAAVLTTTYGWSFWAALPAAMVAAGLVGSLMALPALRLTAWYLALITLAFGMVVNGLLVEMREITGGFSGILGVPRPEVGGLPLDDPGFFWLVLAFVVVTYVVLRNLVRSRIGRGLISVRDAEEAARSSGADIVRLKVFAFFLSAVLAGAAGALLAGFKGMVTPDDFTIDFSVFFLLVVIVGGAGRLGGPVVGVLAFFVLPELLGALAEWRLLVYGAVLLVVAVYAPHGIAGAWSRWWRSRRPPAPPVGEPPPEPSGAAPPRDALSLSARGLAKGFGGVRALRSADLEVPAGTIHAVVGPNGSGKTTLLNTITGYVRADGGTVQLGGRGTGRRSPHRMARAGVGRTFQTPRLLPELSALDNVLLGAYARERSPAAVIATGLPWARREATALAAEAMAYLRFVGLGDVAGQQAGTLPHGKQRLLEIGRALMARPSLLLLDEPAAGLSMTELDALGRLLREIRAEGATVVLIEHHIELVAEVSDAVTVLHEGATLLSAPPAAALSDDRVVDVYLGR</sequence>
<evidence type="ECO:0000313" key="12">
    <source>
        <dbReference type="Proteomes" id="UP000754495"/>
    </source>
</evidence>
<dbReference type="PANTHER" id="PTHR30482">
    <property type="entry name" value="HIGH-AFFINITY BRANCHED-CHAIN AMINO ACID TRANSPORT SYSTEM PERMEASE"/>
    <property type="match status" value="1"/>
</dbReference>
<keyword evidence="3 9" id="KW-0812">Transmembrane</keyword>
<dbReference type="SUPFAM" id="SSF52540">
    <property type="entry name" value="P-loop containing nucleoside triphosphate hydrolases"/>
    <property type="match status" value="1"/>
</dbReference>
<dbReference type="InterPro" id="IPR003593">
    <property type="entry name" value="AAA+_ATPase"/>
</dbReference>
<gene>
    <name evidence="11" type="ORF">FHX46_005287</name>
</gene>
<evidence type="ECO:0000313" key="11">
    <source>
        <dbReference type="EMBL" id="NIH82757.1"/>
    </source>
</evidence>
<feature type="compositionally biased region" description="Pro residues" evidence="8">
    <location>
        <begin position="327"/>
        <end position="338"/>
    </location>
</feature>
<dbReference type="EMBL" id="JAANOU010000001">
    <property type="protein sequence ID" value="NIH82757.1"/>
    <property type="molecule type" value="Genomic_DNA"/>
</dbReference>
<feature type="transmembrane region" description="Helical" evidence="9">
    <location>
        <begin position="21"/>
        <end position="38"/>
    </location>
</feature>
<keyword evidence="2" id="KW-1003">Cell membrane</keyword>
<evidence type="ECO:0000256" key="9">
    <source>
        <dbReference type="SAM" id="Phobius"/>
    </source>
</evidence>
<dbReference type="InterPro" id="IPR027417">
    <property type="entry name" value="P-loop_NTPase"/>
</dbReference>
<keyword evidence="12" id="KW-1185">Reference proteome</keyword>
<organism evidence="11 12">
    <name type="scientific">Amycolatopsis viridis</name>
    <dbReference type="NCBI Taxonomy" id="185678"/>
    <lineage>
        <taxon>Bacteria</taxon>
        <taxon>Bacillati</taxon>
        <taxon>Actinomycetota</taxon>
        <taxon>Actinomycetes</taxon>
        <taxon>Pseudonocardiales</taxon>
        <taxon>Pseudonocardiaceae</taxon>
        <taxon>Amycolatopsis</taxon>
    </lineage>
</organism>
<comment type="subcellular location">
    <subcellularLocation>
        <location evidence="1">Cell membrane</location>
        <topology evidence="1">Multi-pass membrane protein</topology>
    </subcellularLocation>
</comment>
<evidence type="ECO:0000256" key="1">
    <source>
        <dbReference type="ARBA" id="ARBA00004651"/>
    </source>
</evidence>
<dbReference type="InterPro" id="IPR001851">
    <property type="entry name" value="ABC_transp_permease"/>
</dbReference>
<reference evidence="11 12" key="1">
    <citation type="submission" date="2020-03" db="EMBL/GenBank/DDBJ databases">
        <title>Sequencing the genomes of 1000 actinobacteria strains.</title>
        <authorList>
            <person name="Klenk H.-P."/>
        </authorList>
    </citation>
    <scope>NUCLEOTIDE SEQUENCE [LARGE SCALE GENOMIC DNA]</scope>
    <source>
        <strain evidence="11 12">DSM 45668</strain>
    </source>
</reference>
<feature type="transmembrane region" description="Helical" evidence="9">
    <location>
        <begin position="123"/>
        <end position="142"/>
    </location>
</feature>
<accession>A0ABX0T0J8</accession>
<dbReference type="InterPro" id="IPR043428">
    <property type="entry name" value="LivM-like"/>
</dbReference>
<feature type="transmembrane region" description="Helical" evidence="9">
    <location>
        <begin position="221"/>
        <end position="241"/>
    </location>
</feature>
<keyword evidence="5" id="KW-0067">ATP-binding</keyword>
<evidence type="ECO:0000256" key="8">
    <source>
        <dbReference type="SAM" id="MobiDB-lite"/>
    </source>
</evidence>
<evidence type="ECO:0000256" key="4">
    <source>
        <dbReference type="ARBA" id="ARBA00022741"/>
    </source>
</evidence>
<feature type="transmembrane region" description="Helical" evidence="9">
    <location>
        <begin position="295"/>
        <end position="317"/>
    </location>
</feature>
<feature type="transmembrane region" description="Helical" evidence="9">
    <location>
        <begin position="256"/>
        <end position="283"/>
    </location>
</feature>
<dbReference type="RefSeq" id="WP_167120294.1">
    <property type="nucleotide sequence ID" value="NZ_JAANOU010000001.1"/>
</dbReference>
<dbReference type="CDD" id="cd03219">
    <property type="entry name" value="ABC_Mj1267_LivG_branched"/>
    <property type="match status" value="1"/>
</dbReference>
<keyword evidence="7 9" id="KW-0472">Membrane</keyword>
<evidence type="ECO:0000256" key="5">
    <source>
        <dbReference type="ARBA" id="ARBA00022840"/>
    </source>
</evidence>
<dbReference type="CDD" id="cd06581">
    <property type="entry name" value="TM_PBP1_LivM_like"/>
    <property type="match status" value="1"/>
</dbReference>
<dbReference type="PANTHER" id="PTHR30482:SF10">
    <property type="entry name" value="HIGH-AFFINITY BRANCHED-CHAIN AMINO ACID TRANSPORT PROTEIN BRAE"/>
    <property type="match status" value="1"/>
</dbReference>
<feature type="transmembrane region" description="Helical" evidence="9">
    <location>
        <begin position="44"/>
        <end position="64"/>
    </location>
</feature>
<evidence type="ECO:0000256" key="3">
    <source>
        <dbReference type="ARBA" id="ARBA00022692"/>
    </source>
</evidence>
<evidence type="ECO:0000259" key="10">
    <source>
        <dbReference type="PROSITE" id="PS50893"/>
    </source>
</evidence>
<feature type="transmembrane region" description="Helical" evidence="9">
    <location>
        <begin position="172"/>
        <end position="191"/>
    </location>
</feature>
<feature type="region of interest" description="Disordered" evidence="8">
    <location>
        <begin position="327"/>
        <end position="346"/>
    </location>
</feature>
<dbReference type="Pfam" id="PF00005">
    <property type="entry name" value="ABC_tran"/>
    <property type="match status" value="1"/>
</dbReference>
<dbReference type="Gene3D" id="3.40.50.300">
    <property type="entry name" value="P-loop containing nucleotide triphosphate hydrolases"/>
    <property type="match status" value="1"/>
</dbReference>
<dbReference type="Pfam" id="PF02653">
    <property type="entry name" value="BPD_transp_2"/>
    <property type="match status" value="1"/>
</dbReference>
<feature type="transmembrane region" description="Helical" evidence="9">
    <location>
        <begin position="71"/>
        <end position="88"/>
    </location>
</feature>
<keyword evidence="6 9" id="KW-1133">Transmembrane helix</keyword>